<feature type="transmembrane region" description="Helical" evidence="1">
    <location>
        <begin position="183"/>
        <end position="208"/>
    </location>
</feature>
<dbReference type="NCBIfam" id="NF037982">
    <property type="entry name" value="Nramp_1"/>
    <property type="match status" value="1"/>
</dbReference>
<accession>A0A8H9I9Y5</accession>
<reference evidence="2" key="1">
    <citation type="journal article" date="2014" name="Int. J. Syst. Evol. Microbiol.">
        <title>Complete genome sequence of Corynebacterium casei LMG S-19264T (=DSM 44701T), isolated from a smear-ripened cheese.</title>
        <authorList>
            <consortium name="US DOE Joint Genome Institute (JGI-PGF)"/>
            <person name="Walter F."/>
            <person name="Albersmeier A."/>
            <person name="Kalinowski J."/>
            <person name="Ruckert C."/>
        </authorList>
    </citation>
    <scope>NUCLEOTIDE SEQUENCE</scope>
    <source>
        <strain evidence="2">KCTC 32337</strain>
    </source>
</reference>
<sequence length="430" mass="46059">MLKNISSKFGPGILFAASSVGTSHLVQSTRAGAEFGFTLALLILFTCLLKYPAFRFGTDYAVATGKTLIDAYFKQGRSSVFVYIIEVLATMFIAASAVTVVCAGLISSVLAIDVSIKVVSIGVLLFCVAILLGGSYARFEKITTFFVSLFMVLICIAVALAVGKADISSVNLLPAVEFEQSNILFIIAVAGWMPTVVGASVWQSLWVCAKSKQLGRPLTAAEARFDFNLGYILTVGLAFGFLLLGALLLYAKNVTVAEGATSFATQLISIFTQSIGSFAYFIIAIAAIAVMISTLLTILDASPRAVGSVFALLKNGSETAQSAPRSMHAQIIDTVEHESHYYRTFLIIQCIGCSLVILFFMSSFKVFIDFATSVAFLTAPIIAFMNHKAMISAEVATAARPSQLMRYWSLTGITVMALFGLVYINFGLLG</sequence>
<feature type="transmembrane region" description="Helical" evidence="1">
    <location>
        <begin position="144"/>
        <end position="163"/>
    </location>
</feature>
<evidence type="ECO:0000313" key="2">
    <source>
        <dbReference type="EMBL" id="GGZ64376.1"/>
    </source>
</evidence>
<organism evidence="2 3">
    <name type="scientific">Paraglaciecola chathamensis</name>
    <dbReference type="NCBI Taxonomy" id="368405"/>
    <lineage>
        <taxon>Bacteria</taxon>
        <taxon>Pseudomonadati</taxon>
        <taxon>Pseudomonadota</taxon>
        <taxon>Gammaproteobacteria</taxon>
        <taxon>Alteromonadales</taxon>
        <taxon>Alteromonadaceae</taxon>
        <taxon>Paraglaciecola</taxon>
    </lineage>
</organism>
<feature type="transmembrane region" description="Helical" evidence="1">
    <location>
        <begin position="278"/>
        <end position="299"/>
    </location>
</feature>
<keyword evidence="1" id="KW-0812">Transmembrane</keyword>
<protein>
    <submittedName>
        <fullName evidence="2">Transporter</fullName>
    </submittedName>
</protein>
<evidence type="ECO:0000256" key="1">
    <source>
        <dbReference type="SAM" id="Phobius"/>
    </source>
</evidence>
<evidence type="ECO:0000313" key="3">
    <source>
        <dbReference type="Proteomes" id="UP000622604"/>
    </source>
</evidence>
<gene>
    <name evidence="2" type="ORF">GCM10011274_23320</name>
</gene>
<feature type="transmembrane region" description="Helical" evidence="1">
    <location>
        <begin position="80"/>
        <end position="106"/>
    </location>
</feature>
<name>A0A8H9I9Y5_9ALTE</name>
<feature type="transmembrane region" description="Helical" evidence="1">
    <location>
        <begin position="35"/>
        <end position="53"/>
    </location>
</feature>
<proteinExistence type="predicted"/>
<feature type="transmembrane region" description="Helical" evidence="1">
    <location>
        <begin position="229"/>
        <end position="251"/>
    </location>
</feature>
<dbReference type="AlphaFoldDB" id="A0A8H9I9Y5"/>
<dbReference type="EMBL" id="BMZC01000005">
    <property type="protein sequence ID" value="GGZ64376.1"/>
    <property type="molecule type" value="Genomic_DNA"/>
</dbReference>
<feature type="transmembrane region" description="Helical" evidence="1">
    <location>
        <begin position="407"/>
        <end position="426"/>
    </location>
</feature>
<comment type="caution">
    <text evidence="2">The sequence shown here is derived from an EMBL/GenBank/DDBJ whole genome shotgun (WGS) entry which is preliminary data.</text>
</comment>
<keyword evidence="1" id="KW-0472">Membrane</keyword>
<dbReference type="Proteomes" id="UP000622604">
    <property type="component" value="Unassembled WGS sequence"/>
</dbReference>
<feature type="transmembrane region" description="Helical" evidence="1">
    <location>
        <begin position="118"/>
        <end position="137"/>
    </location>
</feature>
<dbReference type="RefSeq" id="WP_191866092.1">
    <property type="nucleotide sequence ID" value="NZ_BMZC01000005.1"/>
</dbReference>
<feature type="transmembrane region" description="Helical" evidence="1">
    <location>
        <begin position="367"/>
        <end position="386"/>
    </location>
</feature>
<reference evidence="2" key="2">
    <citation type="submission" date="2020-09" db="EMBL/GenBank/DDBJ databases">
        <authorList>
            <person name="Sun Q."/>
            <person name="Kim S."/>
        </authorList>
    </citation>
    <scope>NUCLEOTIDE SEQUENCE</scope>
    <source>
        <strain evidence="2">KCTC 32337</strain>
    </source>
</reference>
<keyword evidence="1" id="KW-1133">Transmembrane helix</keyword>
<feature type="transmembrane region" description="Helical" evidence="1">
    <location>
        <begin position="341"/>
        <end position="361"/>
    </location>
</feature>